<reference evidence="10" key="1">
    <citation type="submission" date="2021-04" db="EMBL/GenBank/DDBJ databases">
        <authorList>
            <consortium name="Molecular Ecology Group"/>
        </authorList>
    </citation>
    <scope>NUCLEOTIDE SEQUENCE</scope>
</reference>
<keyword evidence="7" id="KW-0106">Calcium</keyword>
<protein>
    <recommendedName>
        <fullName evidence="9">Alkaline ceramidase</fullName>
        <ecNumber evidence="9">3.5.1.-</ecNumber>
    </recommendedName>
</protein>
<keyword evidence="5 9" id="KW-1133">Transmembrane helix</keyword>
<dbReference type="Proteomes" id="UP000678393">
    <property type="component" value="Unassembled WGS sequence"/>
</dbReference>
<dbReference type="PANTHER" id="PTHR46187:SF3">
    <property type="entry name" value="ALKALINE CERAMIDASE 3"/>
    <property type="match status" value="1"/>
</dbReference>
<comment type="cofactor">
    <cofactor evidence="8">
        <name>Zn(2+)</name>
        <dbReference type="ChEBI" id="CHEBI:29105"/>
    </cofactor>
</comment>
<comment type="caution">
    <text evidence="10">The sequence shown here is derived from an EMBL/GenBank/DDBJ whole genome shotgun (WGS) entry which is preliminary data.</text>
</comment>
<accession>A0A8S3YL53</accession>
<feature type="transmembrane region" description="Helical" evidence="9">
    <location>
        <begin position="60"/>
        <end position="81"/>
    </location>
</feature>
<dbReference type="EC" id="3.5.1.-" evidence="9"/>
<evidence type="ECO:0000256" key="2">
    <source>
        <dbReference type="ARBA" id="ARBA00009780"/>
    </source>
</evidence>
<feature type="transmembrane region" description="Helical" evidence="9">
    <location>
        <begin position="215"/>
        <end position="239"/>
    </location>
</feature>
<dbReference type="GO" id="GO:0016811">
    <property type="term" value="F:hydrolase activity, acting on carbon-nitrogen (but not peptide) bonds, in linear amides"/>
    <property type="evidence" value="ECO:0007669"/>
    <property type="project" value="InterPro"/>
</dbReference>
<feature type="binding site" evidence="7">
    <location>
        <position position="30"/>
    </location>
    <ligand>
        <name>Ca(2+)</name>
        <dbReference type="ChEBI" id="CHEBI:29108"/>
    </ligand>
</feature>
<sequence>MPPGTGYWGQQTATIEWCEENYVVSYYVAEFWNTLSNAVIIFSPLVMLILCYTQKYETRFVCTFAAMTVVGIGSVFFHMTLKYNMQLMDELPMVWANASFLYSCLMMTSKSNTDNIILQASLFLGSLAITVVYVLIEVPLFLQIAYGVMNTLVILLHIRMVLTMDCNKYLFLCGLGCYLLGFLLWNIDNVYCHQLRYLRKHTLAESSGMLFECHAWWHVFTGIGAYLGILFTLHTRYVFLQRKPKLKMFLGFWPYVSLPPVTGKIQ</sequence>
<feature type="transmembrane region" description="Helical" evidence="9">
    <location>
        <begin position="31"/>
        <end position="53"/>
    </location>
</feature>
<evidence type="ECO:0000313" key="11">
    <source>
        <dbReference type="Proteomes" id="UP000678393"/>
    </source>
</evidence>
<keyword evidence="3 9" id="KW-0812">Transmembrane</keyword>
<feature type="transmembrane region" description="Helical" evidence="9">
    <location>
        <begin position="116"/>
        <end position="136"/>
    </location>
</feature>
<evidence type="ECO:0000256" key="4">
    <source>
        <dbReference type="ARBA" id="ARBA00022801"/>
    </source>
</evidence>
<feature type="binding site" evidence="7">
    <location>
        <position position="17"/>
    </location>
    <ligand>
        <name>Ca(2+)</name>
        <dbReference type="ChEBI" id="CHEBI:29108"/>
    </ligand>
</feature>
<evidence type="ECO:0000256" key="1">
    <source>
        <dbReference type="ARBA" id="ARBA00004141"/>
    </source>
</evidence>
<dbReference type="GO" id="GO:0071602">
    <property type="term" value="P:phytosphingosine biosynthetic process"/>
    <property type="evidence" value="ECO:0007669"/>
    <property type="project" value="TreeGrafter"/>
</dbReference>
<keyword evidence="11" id="KW-1185">Reference proteome</keyword>
<feature type="binding site" evidence="8">
    <location>
        <position position="218"/>
    </location>
    <ligand>
        <name>Zn(2+)</name>
        <dbReference type="ChEBI" id="CHEBI:29105"/>
        <note>catalytic</note>
    </ligand>
</feature>
<evidence type="ECO:0000256" key="5">
    <source>
        <dbReference type="ARBA" id="ARBA00022989"/>
    </source>
</evidence>
<dbReference type="GO" id="GO:0006672">
    <property type="term" value="P:ceramide metabolic process"/>
    <property type="evidence" value="ECO:0007669"/>
    <property type="project" value="InterPro"/>
</dbReference>
<dbReference type="InterPro" id="IPR008901">
    <property type="entry name" value="ACER"/>
</dbReference>
<evidence type="ECO:0000256" key="8">
    <source>
        <dbReference type="PIRSR" id="PIRSR608901-2"/>
    </source>
</evidence>
<gene>
    <name evidence="10" type="ORF">CUNI_LOCUS3385</name>
</gene>
<feature type="binding site" evidence="7">
    <location>
        <position position="21"/>
    </location>
    <ligand>
        <name>Ca(2+)</name>
        <dbReference type="ChEBI" id="CHEBI:29108"/>
    </ligand>
</feature>
<comment type="function">
    <text evidence="9">Hydrolyzes the sphingolipid ceramide into sphingosine and free fatty acid.</text>
</comment>
<keyword evidence="4 9" id="KW-0378">Hydrolase</keyword>
<keyword evidence="8" id="KW-0862">Zinc</keyword>
<proteinExistence type="inferred from homology"/>
<dbReference type="PANTHER" id="PTHR46187">
    <property type="entry name" value="ALKALINE CERAMIDASE 3"/>
    <property type="match status" value="1"/>
</dbReference>
<feature type="binding site" evidence="8">
    <location>
        <position position="214"/>
    </location>
    <ligand>
        <name>Zn(2+)</name>
        <dbReference type="ChEBI" id="CHEBI:29105"/>
        <note>catalytic</note>
    </ligand>
</feature>
<keyword evidence="7" id="KW-0479">Metal-binding</keyword>
<dbReference type="Pfam" id="PF05875">
    <property type="entry name" value="Ceramidase"/>
    <property type="match status" value="1"/>
</dbReference>
<name>A0A8S3YL53_9EUPU</name>
<feature type="transmembrane region" description="Helical" evidence="9">
    <location>
        <begin position="142"/>
        <end position="162"/>
    </location>
</feature>
<keyword evidence="9" id="KW-0443">Lipid metabolism</keyword>
<dbReference type="AlphaFoldDB" id="A0A8S3YL53"/>
<dbReference type="EMBL" id="CAJHNH020000459">
    <property type="protein sequence ID" value="CAG5117827.1"/>
    <property type="molecule type" value="Genomic_DNA"/>
</dbReference>
<comment type="subcellular location">
    <subcellularLocation>
        <location evidence="1">Membrane</location>
        <topology evidence="1">Multi-pass membrane protein</topology>
    </subcellularLocation>
</comment>
<organism evidence="10 11">
    <name type="scientific">Candidula unifasciata</name>
    <dbReference type="NCBI Taxonomy" id="100452"/>
    <lineage>
        <taxon>Eukaryota</taxon>
        <taxon>Metazoa</taxon>
        <taxon>Spiralia</taxon>
        <taxon>Lophotrochozoa</taxon>
        <taxon>Mollusca</taxon>
        <taxon>Gastropoda</taxon>
        <taxon>Heterobranchia</taxon>
        <taxon>Euthyneura</taxon>
        <taxon>Panpulmonata</taxon>
        <taxon>Eupulmonata</taxon>
        <taxon>Stylommatophora</taxon>
        <taxon>Helicina</taxon>
        <taxon>Helicoidea</taxon>
        <taxon>Geomitridae</taxon>
        <taxon>Candidula</taxon>
    </lineage>
</organism>
<feature type="transmembrane region" description="Helical" evidence="9">
    <location>
        <begin position="93"/>
        <end position="109"/>
    </location>
</feature>
<evidence type="ECO:0000256" key="6">
    <source>
        <dbReference type="ARBA" id="ARBA00023136"/>
    </source>
</evidence>
<feature type="transmembrane region" description="Helical" evidence="9">
    <location>
        <begin position="169"/>
        <end position="187"/>
    </location>
</feature>
<evidence type="ECO:0000313" key="10">
    <source>
        <dbReference type="EMBL" id="CAG5117827.1"/>
    </source>
</evidence>
<dbReference type="GO" id="GO:0046872">
    <property type="term" value="F:metal ion binding"/>
    <property type="evidence" value="ECO:0007669"/>
    <property type="project" value="UniProtKB-KW"/>
</dbReference>
<evidence type="ECO:0000256" key="7">
    <source>
        <dbReference type="PIRSR" id="PIRSR608901-1"/>
    </source>
</evidence>
<dbReference type="GO" id="GO:0005789">
    <property type="term" value="C:endoplasmic reticulum membrane"/>
    <property type="evidence" value="ECO:0007669"/>
    <property type="project" value="TreeGrafter"/>
</dbReference>
<feature type="binding site" evidence="8">
    <location>
        <position position="78"/>
    </location>
    <ligand>
        <name>Zn(2+)</name>
        <dbReference type="ChEBI" id="CHEBI:29105"/>
        <note>catalytic</note>
    </ligand>
</feature>
<keyword evidence="6 9" id="KW-0472">Membrane</keyword>
<comment type="similarity">
    <text evidence="2 9">Belongs to the alkaline ceramidase family.</text>
</comment>
<dbReference type="OrthoDB" id="187171at2759"/>
<feature type="binding site" evidence="7">
    <location>
        <position position="19"/>
    </location>
    <ligand>
        <name>Ca(2+)</name>
        <dbReference type="ChEBI" id="CHEBI:29108"/>
    </ligand>
</feature>
<evidence type="ECO:0000256" key="3">
    <source>
        <dbReference type="ARBA" id="ARBA00022692"/>
    </source>
</evidence>
<evidence type="ECO:0000256" key="9">
    <source>
        <dbReference type="RuleBase" id="RU364079"/>
    </source>
</evidence>